<dbReference type="PANTHER" id="PTHR21310">
    <property type="entry name" value="AMINOGLYCOSIDE PHOSPHOTRANSFERASE-RELATED-RELATED"/>
    <property type="match status" value="1"/>
</dbReference>
<protein>
    <recommendedName>
        <fullName evidence="2">Aminoglycoside phosphotransferase domain-containing protein</fullName>
    </recommendedName>
</protein>
<evidence type="ECO:0000313" key="3">
    <source>
        <dbReference type="EMBL" id="CAG8391008.1"/>
    </source>
</evidence>
<comment type="caution">
    <text evidence="3">The sequence shown here is derived from an EMBL/GenBank/DDBJ whole genome shotgun (WGS) entry which is preliminary data.</text>
</comment>
<name>A0A9W4JFJ6_9EURO</name>
<dbReference type="InterPro" id="IPR002575">
    <property type="entry name" value="Aminoglycoside_PTrfase"/>
</dbReference>
<evidence type="ECO:0000256" key="1">
    <source>
        <dbReference type="SAM" id="Coils"/>
    </source>
</evidence>
<dbReference type="AlphaFoldDB" id="A0A9W4JFJ6"/>
<feature type="domain" description="Aminoglycoside phosphotransferase" evidence="2">
    <location>
        <begin position="48"/>
        <end position="314"/>
    </location>
</feature>
<dbReference type="Proteomes" id="UP001152649">
    <property type="component" value="Unassembled WGS sequence"/>
</dbReference>
<dbReference type="InterPro" id="IPR051678">
    <property type="entry name" value="AGP_Transferase"/>
</dbReference>
<dbReference type="SUPFAM" id="SSF56112">
    <property type="entry name" value="Protein kinase-like (PK-like)"/>
    <property type="match status" value="1"/>
</dbReference>
<keyword evidence="4" id="KW-1185">Reference proteome</keyword>
<organism evidence="3 4">
    <name type="scientific">Penicillium salamii</name>
    <dbReference type="NCBI Taxonomy" id="1612424"/>
    <lineage>
        <taxon>Eukaryota</taxon>
        <taxon>Fungi</taxon>
        <taxon>Dikarya</taxon>
        <taxon>Ascomycota</taxon>
        <taxon>Pezizomycotina</taxon>
        <taxon>Eurotiomycetes</taxon>
        <taxon>Eurotiomycetidae</taxon>
        <taxon>Eurotiales</taxon>
        <taxon>Aspergillaceae</taxon>
        <taxon>Penicillium</taxon>
    </lineage>
</organism>
<evidence type="ECO:0000259" key="2">
    <source>
        <dbReference type="Pfam" id="PF01636"/>
    </source>
</evidence>
<sequence length="434" mass="49876">MNMADPRDGLEWAQTVVIENPRWTMEPALEAVQALVQGNLTKERDVKVTFHSEGAFNKLYIVDSDSGPNLIVRVSLPVDPQYKTLSEVATLEFVRLGTSIPVPRVIAFDARPHDGFQFEWILMERMPGQVLQEAWRTLSWDAKITSVKTVAEYLADLNKTRFSAIGNLYQPCHLPATSEDARSEPSSNPSGDKPCVVDRISSLPFFWSYHFEMDVPRGPFTCSRDWLASQLLLHANDAERMLAAAEDEEQVEEAKTLQLIVQRLQQHLEPFFPPQEDSLEEYTLHHDDISSQNLLVDQEGHLTALVDWECVSVVPIYKTAEWPIFLAGPDSEFEYYPDPNNYAKVDGSLDGNDIYQEHVLEYEFTKLRPIFLEHMSKLSPNWVKINEDEILRRKADFEYAVQGCASYMMWPDIQEWLDSMENGDYYNLKVLPYD</sequence>
<dbReference type="Pfam" id="PF01636">
    <property type="entry name" value="APH"/>
    <property type="match status" value="1"/>
</dbReference>
<reference evidence="3" key="1">
    <citation type="submission" date="2021-07" db="EMBL/GenBank/DDBJ databases">
        <authorList>
            <person name="Branca A.L. A."/>
        </authorList>
    </citation>
    <scope>NUCLEOTIDE SEQUENCE</scope>
</reference>
<dbReference type="Gene3D" id="3.90.1200.10">
    <property type="match status" value="1"/>
</dbReference>
<feature type="coiled-coil region" evidence="1">
    <location>
        <begin position="228"/>
        <end position="255"/>
    </location>
</feature>
<proteinExistence type="predicted"/>
<dbReference type="InterPro" id="IPR011009">
    <property type="entry name" value="Kinase-like_dom_sf"/>
</dbReference>
<accession>A0A9W4JFJ6</accession>
<gene>
    <name evidence="3" type="ORF">PSALAMII_LOCUS6759</name>
</gene>
<dbReference type="PANTHER" id="PTHR21310:SF13">
    <property type="entry name" value="AMINOGLYCOSIDE PHOSPHOTRANSFERASE DOMAIN-CONTAINING PROTEIN"/>
    <property type="match status" value="1"/>
</dbReference>
<dbReference type="OrthoDB" id="10003767at2759"/>
<keyword evidence="1" id="KW-0175">Coiled coil</keyword>
<evidence type="ECO:0000313" key="4">
    <source>
        <dbReference type="Proteomes" id="UP001152649"/>
    </source>
</evidence>
<dbReference type="EMBL" id="CAJVPG010000310">
    <property type="protein sequence ID" value="CAG8391008.1"/>
    <property type="molecule type" value="Genomic_DNA"/>
</dbReference>